<reference evidence="1" key="1">
    <citation type="submission" date="2016-04" db="EMBL/GenBank/DDBJ databases">
        <authorList>
            <person name="Evans L.H."/>
            <person name="Alamgir A."/>
            <person name="Owens N."/>
            <person name="Weber N.D."/>
            <person name="Virtaneva K."/>
            <person name="Barbian K."/>
            <person name="Babar A."/>
            <person name="Rosenke K."/>
        </authorList>
    </citation>
    <scope>NUCLEOTIDE SEQUENCE</scope>
    <source>
        <strain evidence="1">92-3</strain>
    </source>
</reference>
<name>A0A212IL32_9ENTR</name>
<protein>
    <submittedName>
        <fullName evidence="1">Uncharacterized protein</fullName>
    </submittedName>
</protein>
<organism evidence="1">
    <name type="scientific">uncultured Citrobacter sp</name>
    <dbReference type="NCBI Taxonomy" id="200446"/>
    <lineage>
        <taxon>Bacteria</taxon>
        <taxon>Pseudomonadati</taxon>
        <taxon>Pseudomonadota</taxon>
        <taxon>Gammaproteobacteria</taxon>
        <taxon>Enterobacterales</taxon>
        <taxon>Enterobacteriaceae</taxon>
        <taxon>Citrobacter</taxon>
        <taxon>environmental samples</taxon>
    </lineage>
</organism>
<dbReference type="EMBL" id="FLUB01000020">
    <property type="protein sequence ID" value="SBV67512.1"/>
    <property type="molecule type" value="Genomic_DNA"/>
</dbReference>
<accession>A0A212IL32</accession>
<dbReference type="AlphaFoldDB" id="A0A212IL32"/>
<evidence type="ECO:0000313" key="1">
    <source>
        <dbReference type="EMBL" id="SBV67512.1"/>
    </source>
</evidence>
<sequence length="45" mass="5071">MTPYYYIGVQKETLWFQGKTQLMLSALLDVLLARIIPAIKSLTAA</sequence>
<gene>
    <name evidence="1" type="ORF">KM92CIT3_80377</name>
</gene>
<proteinExistence type="predicted"/>